<organism evidence="1 2">
    <name type="scientific">Rubrobacter taiwanensis</name>
    <dbReference type="NCBI Taxonomy" id="185139"/>
    <lineage>
        <taxon>Bacteria</taxon>
        <taxon>Bacillati</taxon>
        <taxon>Actinomycetota</taxon>
        <taxon>Rubrobacteria</taxon>
        <taxon>Rubrobacterales</taxon>
        <taxon>Rubrobacteraceae</taxon>
        <taxon>Rubrobacter</taxon>
    </lineage>
</organism>
<name>A0A4R1BQU5_9ACTN</name>
<protein>
    <submittedName>
        <fullName evidence="1">Cupin domain-containing protein</fullName>
    </submittedName>
</protein>
<accession>A0A4R1BQU5</accession>
<dbReference type="EMBL" id="SKBU01000006">
    <property type="protein sequence ID" value="TCJ19991.1"/>
    <property type="molecule type" value="Genomic_DNA"/>
</dbReference>
<gene>
    <name evidence="1" type="ORF">E0L93_03325</name>
</gene>
<sequence>MSAPVQSFRLDEAVSRLREEKAWREGRRNAITLRKGQGMNVVLLVMRAGDKLEEHAAPGPISISVREGRVRFMTSEETLEAGPEMLITCESGVRHSAEALEDAVCVVTIASGKTSPMATPK</sequence>
<reference evidence="1 2" key="1">
    <citation type="submission" date="2019-03" db="EMBL/GenBank/DDBJ databases">
        <title>Whole genome sequence of a novel Rubrobacter taiwanensis strain, isolated from Yellowstone National Park.</title>
        <authorList>
            <person name="Freed S."/>
            <person name="Ramaley R.F."/>
            <person name="Kyndt J.A."/>
        </authorList>
    </citation>
    <scope>NUCLEOTIDE SEQUENCE [LARGE SCALE GENOMIC DNA]</scope>
    <source>
        <strain evidence="1 2">Yellowstone</strain>
    </source>
</reference>
<dbReference type="SUPFAM" id="SSF51182">
    <property type="entry name" value="RmlC-like cupins"/>
    <property type="match status" value="1"/>
</dbReference>
<dbReference type="InterPro" id="IPR014710">
    <property type="entry name" value="RmlC-like_jellyroll"/>
</dbReference>
<evidence type="ECO:0000313" key="2">
    <source>
        <dbReference type="Proteomes" id="UP000295244"/>
    </source>
</evidence>
<evidence type="ECO:0000313" key="1">
    <source>
        <dbReference type="EMBL" id="TCJ19991.1"/>
    </source>
</evidence>
<comment type="caution">
    <text evidence="1">The sequence shown here is derived from an EMBL/GenBank/DDBJ whole genome shotgun (WGS) entry which is preliminary data.</text>
</comment>
<dbReference type="RefSeq" id="WP_132688426.1">
    <property type="nucleotide sequence ID" value="NZ_SKBU01000006.1"/>
</dbReference>
<keyword evidence="2" id="KW-1185">Reference proteome</keyword>
<proteinExistence type="predicted"/>
<dbReference type="Gene3D" id="2.60.120.10">
    <property type="entry name" value="Jelly Rolls"/>
    <property type="match status" value="1"/>
</dbReference>
<dbReference type="Proteomes" id="UP000295244">
    <property type="component" value="Unassembled WGS sequence"/>
</dbReference>
<dbReference type="AlphaFoldDB" id="A0A4R1BQU5"/>
<dbReference type="OrthoDB" id="1121052at2"/>
<dbReference type="InterPro" id="IPR011051">
    <property type="entry name" value="RmlC_Cupin_sf"/>
</dbReference>